<dbReference type="PANTHER" id="PTHR13318:SF119">
    <property type="entry name" value="RNI-LIKE SUPERFAMILY PROTEIN"/>
    <property type="match status" value="1"/>
</dbReference>
<dbReference type="PANTHER" id="PTHR13318">
    <property type="entry name" value="PARTNER OF PAIRED, ISOFORM B-RELATED"/>
    <property type="match status" value="1"/>
</dbReference>
<reference evidence="1" key="1">
    <citation type="submission" date="2023-05" db="EMBL/GenBank/DDBJ databases">
        <authorList>
            <person name="Huff M."/>
        </authorList>
    </citation>
    <scope>NUCLEOTIDE SEQUENCE</scope>
</reference>
<proteinExistence type="predicted"/>
<protein>
    <recommendedName>
        <fullName evidence="3">RNI-like superfamily protein</fullName>
    </recommendedName>
</protein>
<dbReference type="InterPro" id="IPR032675">
    <property type="entry name" value="LRR_dom_sf"/>
</dbReference>
<keyword evidence="2" id="KW-1185">Reference proteome</keyword>
<dbReference type="Proteomes" id="UP000834106">
    <property type="component" value="Chromosome 20"/>
</dbReference>
<dbReference type="GO" id="GO:0019005">
    <property type="term" value="C:SCF ubiquitin ligase complex"/>
    <property type="evidence" value="ECO:0007669"/>
    <property type="project" value="TreeGrafter"/>
</dbReference>
<dbReference type="SUPFAM" id="SSF52047">
    <property type="entry name" value="RNI-like"/>
    <property type="match status" value="1"/>
</dbReference>
<dbReference type="Gene3D" id="3.80.10.10">
    <property type="entry name" value="Ribonuclease Inhibitor"/>
    <property type="match status" value="1"/>
</dbReference>
<dbReference type="EMBL" id="OU503055">
    <property type="protein sequence ID" value="CAI9784201.1"/>
    <property type="molecule type" value="Genomic_DNA"/>
</dbReference>
<dbReference type="AlphaFoldDB" id="A0AAD2AA03"/>
<name>A0AAD2AA03_9LAMI</name>
<evidence type="ECO:0000313" key="1">
    <source>
        <dbReference type="EMBL" id="CAI9784201.1"/>
    </source>
</evidence>
<gene>
    <name evidence="1" type="ORF">FPE_LOCUS31631</name>
</gene>
<organism evidence="1 2">
    <name type="scientific">Fraxinus pennsylvanica</name>
    <dbReference type="NCBI Taxonomy" id="56036"/>
    <lineage>
        <taxon>Eukaryota</taxon>
        <taxon>Viridiplantae</taxon>
        <taxon>Streptophyta</taxon>
        <taxon>Embryophyta</taxon>
        <taxon>Tracheophyta</taxon>
        <taxon>Spermatophyta</taxon>
        <taxon>Magnoliopsida</taxon>
        <taxon>eudicotyledons</taxon>
        <taxon>Gunneridae</taxon>
        <taxon>Pentapetalae</taxon>
        <taxon>asterids</taxon>
        <taxon>lamiids</taxon>
        <taxon>Lamiales</taxon>
        <taxon>Oleaceae</taxon>
        <taxon>Oleeae</taxon>
        <taxon>Fraxinus</taxon>
    </lineage>
</organism>
<evidence type="ECO:0000313" key="2">
    <source>
        <dbReference type="Proteomes" id="UP000834106"/>
    </source>
</evidence>
<evidence type="ECO:0008006" key="3">
    <source>
        <dbReference type="Google" id="ProtNLM"/>
    </source>
</evidence>
<dbReference type="GO" id="GO:0031146">
    <property type="term" value="P:SCF-dependent proteasomal ubiquitin-dependent protein catabolic process"/>
    <property type="evidence" value="ECO:0007669"/>
    <property type="project" value="TreeGrafter"/>
</dbReference>
<dbReference type="SMART" id="SM00367">
    <property type="entry name" value="LRR_CC"/>
    <property type="match status" value="1"/>
</dbReference>
<accession>A0AAD2AA03</accession>
<sequence length="357" mass="39772">MEKREAADSIGSVNTYLHNLQLNPNSDKTKSTHKSHAPTLQSFDFSFLVKRECPPSLVSLCIGVVGRHLEDIIDDLAEIASTFPSDIKMALVAIARRRKLLNDDIIVALADSSWEIFDISGSDVSDFGLCHVVKLCKNLRAVDISRCSRLTSTGVSELLQNCHSLEILRWGGCPRSDYTARRCSSLLKPNLNDLGGESWEELDVTEFTHGAQSLRWLVWPKIDKDSLESLSVDCPRITINPKSSPLGFRGSEVPREAILQVVLDDPIVKDIDPKTWAVTGFISKTTLASVSSPNELSIAEKFRLAFVERDTRLAPKRAKNARQHRRRSEREWVMTDTRAKALALASKASKSLHPKNS</sequence>
<dbReference type="InterPro" id="IPR006553">
    <property type="entry name" value="Leu-rich_rpt_Cys-con_subtyp"/>
</dbReference>